<dbReference type="Proteomes" id="UP000178659">
    <property type="component" value="Unassembled WGS sequence"/>
</dbReference>
<organism evidence="2 3">
    <name type="scientific">Candidatus Blackburnbacteria bacterium RIFCSPLOWO2_01_FULL_40_20</name>
    <dbReference type="NCBI Taxonomy" id="1797519"/>
    <lineage>
        <taxon>Bacteria</taxon>
        <taxon>Candidatus Blackburniibacteriota</taxon>
    </lineage>
</organism>
<dbReference type="InterPro" id="IPR036754">
    <property type="entry name" value="YbaK/aa-tRNA-synt-asso_dom_sf"/>
</dbReference>
<dbReference type="SUPFAM" id="SSF55826">
    <property type="entry name" value="YbaK/ProRS associated domain"/>
    <property type="match status" value="1"/>
</dbReference>
<dbReference type="InterPro" id="IPR007214">
    <property type="entry name" value="YbaK/aa-tRNA-synth-assoc-dom"/>
</dbReference>
<proteinExistence type="predicted"/>
<protein>
    <recommendedName>
        <fullName evidence="1">YbaK/aminoacyl-tRNA synthetase-associated domain-containing protein</fullName>
    </recommendedName>
</protein>
<evidence type="ECO:0000313" key="2">
    <source>
        <dbReference type="EMBL" id="OGY12504.1"/>
    </source>
</evidence>
<name>A0A1G1VAJ4_9BACT</name>
<evidence type="ECO:0000313" key="3">
    <source>
        <dbReference type="Proteomes" id="UP000178659"/>
    </source>
</evidence>
<dbReference type="Pfam" id="PF04073">
    <property type="entry name" value="tRNA_edit"/>
    <property type="match status" value="1"/>
</dbReference>
<dbReference type="GO" id="GO:0002161">
    <property type="term" value="F:aminoacyl-tRNA deacylase activity"/>
    <property type="evidence" value="ECO:0007669"/>
    <property type="project" value="InterPro"/>
</dbReference>
<sequence length="161" mass="18106">MEKIPTSSSCVERITVPHYLVRHDPVVTLNDVEKKLGVSRRVMVKTLLFQRADTGQYVLVALRGNDKIDRSKLARALEAERGDVLLVPRERVEQVIGLPFGGLRPFGHDPEKFKVVFDRAILENRTVFCSAGEPTQTLVIKPRDLVKISEGICRDICLQGD</sequence>
<dbReference type="Gene3D" id="3.90.960.10">
    <property type="entry name" value="YbaK/aminoacyl-tRNA synthetase-associated domain"/>
    <property type="match status" value="1"/>
</dbReference>
<dbReference type="PANTHER" id="PTHR30411:SF1">
    <property type="entry name" value="CYTOPLASMIC PROTEIN"/>
    <property type="match status" value="1"/>
</dbReference>
<dbReference type="PANTHER" id="PTHR30411">
    <property type="entry name" value="CYTOPLASMIC PROTEIN"/>
    <property type="match status" value="1"/>
</dbReference>
<dbReference type="CDD" id="cd04332">
    <property type="entry name" value="YbaK_like"/>
    <property type="match status" value="1"/>
</dbReference>
<comment type="caution">
    <text evidence="2">The sequence shown here is derived from an EMBL/GenBank/DDBJ whole genome shotgun (WGS) entry which is preliminary data.</text>
</comment>
<accession>A0A1G1VAJ4</accession>
<gene>
    <name evidence="2" type="ORF">A3A77_00840</name>
</gene>
<dbReference type="AlphaFoldDB" id="A0A1G1VAJ4"/>
<evidence type="ECO:0000259" key="1">
    <source>
        <dbReference type="Pfam" id="PF04073"/>
    </source>
</evidence>
<reference evidence="2 3" key="1">
    <citation type="journal article" date="2016" name="Nat. Commun.">
        <title>Thousands of microbial genomes shed light on interconnected biogeochemical processes in an aquifer system.</title>
        <authorList>
            <person name="Anantharaman K."/>
            <person name="Brown C.T."/>
            <person name="Hug L.A."/>
            <person name="Sharon I."/>
            <person name="Castelle C.J."/>
            <person name="Probst A.J."/>
            <person name="Thomas B.C."/>
            <person name="Singh A."/>
            <person name="Wilkins M.J."/>
            <person name="Karaoz U."/>
            <person name="Brodie E.L."/>
            <person name="Williams K.H."/>
            <person name="Hubbard S.S."/>
            <person name="Banfield J.F."/>
        </authorList>
    </citation>
    <scope>NUCLEOTIDE SEQUENCE [LARGE SCALE GENOMIC DNA]</scope>
</reference>
<feature type="domain" description="YbaK/aminoacyl-tRNA synthetase-associated" evidence="1">
    <location>
        <begin position="23"/>
        <end position="147"/>
    </location>
</feature>
<dbReference type="EMBL" id="MHCC01000027">
    <property type="protein sequence ID" value="OGY12504.1"/>
    <property type="molecule type" value="Genomic_DNA"/>
</dbReference>